<dbReference type="Proteomes" id="UP000784294">
    <property type="component" value="Unassembled WGS sequence"/>
</dbReference>
<organism evidence="1 2">
    <name type="scientific">Protopolystoma xenopodis</name>
    <dbReference type="NCBI Taxonomy" id="117903"/>
    <lineage>
        <taxon>Eukaryota</taxon>
        <taxon>Metazoa</taxon>
        <taxon>Spiralia</taxon>
        <taxon>Lophotrochozoa</taxon>
        <taxon>Platyhelminthes</taxon>
        <taxon>Monogenea</taxon>
        <taxon>Polyopisthocotylea</taxon>
        <taxon>Polystomatidea</taxon>
        <taxon>Polystomatidae</taxon>
        <taxon>Protopolystoma</taxon>
    </lineage>
</organism>
<protein>
    <submittedName>
        <fullName evidence="1">Uncharacterized protein</fullName>
    </submittedName>
</protein>
<dbReference type="AlphaFoldDB" id="A0A3S5B6A0"/>
<evidence type="ECO:0000313" key="1">
    <source>
        <dbReference type="EMBL" id="VEL34932.1"/>
    </source>
</evidence>
<dbReference type="OrthoDB" id="6351660at2759"/>
<comment type="caution">
    <text evidence="1">The sequence shown here is derived from an EMBL/GenBank/DDBJ whole genome shotgun (WGS) entry which is preliminary data.</text>
</comment>
<evidence type="ECO:0000313" key="2">
    <source>
        <dbReference type="Proteomes" id="UP000784294"/>
    </source>
</evidence>
<sequence length="116" mass="12503">MRFSGCVPIGQQEQLALLLSRAREDAAQLKTALEAAEAARIVSEAAAEGRAEAVEATGQVARLLAEFETRTGQTGLQAAVAGRLIDWQTRLAELRVAEATQRRQVRPFDANTATLK</sequence>
<keyword evidence="2" id="KW-1185">Reference proteome</keyword>
<name>A0A3S5B6A0_9PLAT</name>
<dbReference type="EMBL" id="CAAALY010248713">
    <property type="protein sequence ID" value="VEL34932.1"/>
    <property type="molecule type" value="Genomic_DNA"/>
</dbReference>
<gene>
    <name evidence="1" type="ORF">PXEA_LOCUS28372</name>
</gene>
<accession>A0A3S5B6A0</accession>
<proteinExistence type="predicted"/>
<reference evidence="1" key="1">
    <citation type="submission" date="2018-11" db="EMBL/GenBank/DDBJ databases">
        <authorList>
            <consortium name="Pathogen Informatics"/>
        </authorList>
    </citation>
    <scope>NUCLEOTIDE SEQUENCE</scope>
</reference>